<evidence type="ECO:0000259" key="7">
    <source>
        <dbReference type="Pfam" id="PF07005"/>
    </source>
</evidence>
<reference evidence="9 10" key="1">
    <citation type="submission" date="2018-08" db="EMBL/GenBank/DDBJ databases">
        <title>A genome reference for cultivated species of the human gut microbiota.</title>
        <authorList>
            <person name="Zou Y."/>
            <person name="Xue W."/>
            <person name="Luo G."/>
        </authorList>
    </citation>
    <scope>NUCLEOTIDE SEQUENCE [LARGE SCALE GENOMIC DNA]</scope>
    <source>
        <strain evidence="9 10">AM35-14</strain>
    </source>
</reference>
<keyword evidence="6" id="KW-0119">Carbohydrate metabolism</keyword>
<evidence type="ECO:0000256" key="2">
    <source>
        <dbReference type="ARBA" id="ARBA00022679"/>
    </source>
</evidence>
<comment type="similarity">
    <text evidence="1">Belongs to the four-carbon acid sugar kinase family.</text>
</comment>
<dbReference type="Pfam" id="PF07005">
    <property type="entry name" value="SBD_N"/>
    <property type="match status" value="1"/>
</dbReference>
<name>A0A414AWX7_9FIRM</name>
<accession>A0A414AWX7</accession>
<keyword evidence="5" id="KW-0067">ATP-binding</keyword>
<gene>
    <name evidence="9" type="ORF">DW839_10670</name>
</gene>
<sequence>MKNKFYIGCVADDFTGAGDVASFFVKAGLVTVLYNGIPDDSHTVAEGTQAVVIALKSRTQDREQAVADSLRAFGWLLQEGARKLYFKYCSTFDSTKEGNIGPVADAVMEKFGYPYTILCPALPVNGRTVEKGKLYVNGVLLEESSMRNHPLTPMRESELGRLIEMQSRYKGISMAGKTKEQWKKEQETLCRQEGHCYLIPDYYEESHGKEIAREFCDIIFYTGGSGLAEHVGRLLAEKAMADRDADVDVSGEACGKEEACGREKVCDKEEEYGKEKACSRQEALLLAGSCSEATLRQIRSYEKGGYPCYRIDAGRVLRGEETAEHVWNIVKMHPGENMLVYSSDSPEQVRKIQEEGKEKISFMLEQLTAELAARAAGSGYRRLIVAGGETSGAVIQRLGYQGFWIGHSIAPGVPVMVPLEDTRMRLVLKSGNFGQEDFFSRAVKELEG</sequence>
<dbReference type="EMBL" id="QSHZ01000009">
    <property type="protein sequence ID" value="RHC56389.1"/>
    <property type="molecule type" value="Genomic_DNA"/>
</dbReference>
<keyword evidence="3" id="KW-0547">Nucleotide-binding</keyword>
<keyword evidence="2" id="KW-0808">Transferase</keyword>
<dbReference type="Pfam" id="PF17042">
    <property type="entry name" value="NBD_C"/>
    <property type="match status" value="1"/>
</dbReference>
<protein>
    <submittedName>
        <fullName evidence="9">Four-carbon acid sugar kinase family protein</fullName>
    </submittedName>
</protein>
<keyword evidence="4 9" id="KW-0418">Kinase</keyword>
<evidence type="ECO:0000256" key="5">
    <source>
        <dbReference type="ARBA" id="ARBA00022840"/>
    </source>
</evidence>
<dbReference type="GO" id="GO:0016301">
    <property type="term" value="F:kinase activity"/>
    <property type="evidence" value="ECO:0007669"/>
    <property type="project" value="UniProtKB-KW"/>
</dbReference>
<dbReference type="SUPFAM" id="SSF142764">
    <property type="entry name" value="YgbK-like"/>
    <property type="match status" value="1"/>
</dbReference>
<evidence type="ECO:0000313" key="9">
    <source>
        <dbReference type="EMBL" id="RHC56389.1"/>
    </source>
</evidence>
<evidence type="ECO:0000259" key="8">
    <source>
        <dbReference type="Pfam" id="PF17042"/>
    </source>
</evidence>
<evidence type="ECO:0000313" key="10">
    <source>
        <dbReference type="Proteomes" id="UP000283975"/>
    </source>
</evidence>
<dbReference type="AlphaFoldDB" id="A0A414AWX7"/>
<dbReference type="Gene3D" id="3.40.980.20">
    <property type="entry name" value="Four-carbon acid sugar kinase, nucleotide binding domain"/>
    <property type="match status" value="1"/>
</dbReference>
<evidence type="ECO:0000256" key="3">
    <source>
        <dbReference type="ARBA" id="ARBA00022741"/>
    </source>
</evidence>
<feature type="domain" description="Four-carbon acid sugar kinase N-terminal" evidence="7">
    <location>
        <begin position="7"/>
        <end position="230"/>
    </location>
</feature>
<dbReference type="KEGG" id="cbol:CGC65_23035"/>
<dbReference type="InterPro" id="IPR031475">
    <property type="entry name" value="NBD_C"/>
</dbReference>
<evidence type="ECO:0000256" key="1">
    <source>
        <dbReference type="ARBA" id="ARBA00005715"/>
    </source>
</evidence>
<dbReference type="InterPro" id="IPR042213">
    <property type="entry name" value="NBD_C_sf"/>
</dbReference>
<evidence type="ECO:0000256" key="6">
    <source>
        <dbReference type="ARBA" id="ARBA00023277"/>
    </source>
</evidence>
<feature type="domain" description="Four-carbon acid sugar kinase nucleotide binding" evidence="8">
    <location>
        <begin position="284"/>
        <end position="439"/>
    </location>
</feature>
<dbReference type="GO" id="GO:0005524">
    <property type="term" value="F:ATP binding"/>
    <property type="evidence" value="ECO:0007669"/>
    <property type="project" value="UniProtKB-KW"/>
</dbReference>
<organism evidence="9 10">
    <name type="scientific">Enterocloster bolteae</name>
    <dbReference type="NCBI Taxonomy" id="208479"/>
    <lineage>
        <taxon>Bacteria</taxon>
        <taxon>Bacillati</taxon>
        <taxon>Bacillota</taxon>
        <taxon>Clostridia</taxon>
        <taxon>Lachnospirales</taxon>
        <taxon>Lachnospiraceae</taxon>
        <taxon>Enterocloster</taxon>
    </lineage>
</organism>
<proteinExistence type="inferred from homology"/>
<comment type="caution">
    <text evidence="9">The sequence shown here is derived from an EMBL/GenBank/DDBJ whole genome shotgun (WGS) entry which is preliminary data.</text>
</comment>
<evidence type="ECO:0000256" key="4">
    <source>
        <dbReference type="ARBA" id="ARBA00022777"/>
    </source>
</evidence>
<dbReference type="Proteomes" id="UP000283975">
    <property type="component" value="Unassembled WGS sequence"/>
</dbReference>
<dbReference type="InterPro" id="IPR037051">
    <property type="entry name" value="4-carb_acid_sugar_kinase_N_sf"/>
</dbReference>
<dbReference type="InterPro" id="IPR010737">
    <property type="entry name" value="4-carb_acid_sugar_kinase_N"/>
</dbReference>
<dbReference type="RefSeq" id="WP_002568682.1">
    <property type="nucleotide sequence ID" value="NZ_CABKUK010000004.1"/>
</dbReference>
<dbReference type="Gene3D" id="3.40.50.10840">
    <property type="entry name" value="Putative sugar-binding, N-terminal domain"/>
    <property type="match status" value="1"/>
</dbReference>